<dbReference type="GeneID" id="19235071"/>
<accession>U1I054</accession>
<keyword evidence="2" id="KW-1185">Reference proteome</keyword>
<dbReference type="Proteomes" id="UP000019373">
    <property type="component" value="Unassembled WGS sequence"/>
</dbReference>
<evidence type="ECO:0000313" key="2">
    <source>
        <dbReference type="Proteomes" id="UP000019373"/>
    </source>
</evidence>
<sequence length="559" mass="63587">MSKLWLDLLRGLVGGARQVYDRLRPILEPPEDSDELSRLHVEDEDTAWFGVQKDTMGRPIFYDYGRYAALMAETKQPNAGIRYPQLVSFVGHTGGGKSTLIKMLVSLKEQKLSFSSASPFRSPVVGSIKNDKSPTSGDVHLYVDPETAYGPLPLLYADCEGLDGGEAAPMAYKMRESMQKSGQGHLHRRLFSSHPRELVYAKTNSEARNREWAVRKVYPRLLYTFSDVVVFVLRNTRTFESSALKLLLDISVNEEEWDTSTATKYLMQHVANAVFDVPIFIKYAQRWQRRGKAIHNMLDLIRCYYANISVVRIPTKGRYMLAYKQINMLHLEIIKNCDASFQAKNDAHMLSNADELNTYLQAGFDHFTTKEDQPFNFVEVAMKNNPIPRDFGDHILGIAAKVRKVTGIRDGPELFTKLSFMVASSKAVDLFDQFYASSCTAALEHFCNRHWPCSFSEQGKQCVNVKSSHSTKGHQSADGTIISAGQYVSEFSSRNFSTKWKTMIKGHLQQVEHQLAEEKSNKFQASFGADDKMAYDLHRRCMEYFYRSFENLTQHISAV</sequence>
<dbReference type="eggNOG" id="KOG4231">
    <property type="taxonomic scope" value="Eukaryota"/>
</dbReference>
<dbReference type="RefSeq" id="XP_007787226.1">
    <property type="nucleotide sequence ID" value="XM_007789036.1"/>
</dbReference>
<evidence type="ECO:0000313" key="1">
    <source>
        <dbReference type="EMBL" id="ERF75214.1"/>
    </source>
</evidence>
<name>U1I054_ENDPU</name>
<dbReference type="InterPro" id="IPR027417">
    <property type="entry name" value="P-loop_NTPase"/>
</dbReference>
<dbReference type="AlphaFoldDB" id="U1I054"/>
<dbReference type="SUPFAM" id="SSF52540">
    <property type="entry name" value="P-loop containing nucleoside triphosphate hydrolases"/>
    <property type="match status" value="1"/>
</dbReference>
<protein>
    <submittedName>
        <fullName evidence="1">Uncharacterized protein</fullName>
    </submittedName>
</protein>
<reference evidence="2" key="1">
    <citation type="journal article" date="2014" name="BMC Genomics">
        <title>Genome characteristics reveal the impact of lichenization on lichen-forming fungus Endocarpon pusillum Hedwig (Verrucariales, Ascomycota).</title>
        <authorList>
            <person name="Wang Y.-Y."/>
            <person name="Liu B."/>
            <person name="Zhang X.-Y."/>
            <person name="Zhou Q.-M."/>
            <person name="Zhang T."/>
            <person name="Li H."/>
            <person name="Yu Y.-F."/>
            <person name="Zhang X.-L."/>
            <person name="Hao X.-Y."/>
            <person name="Wang M."/>
            <person name="Wang L."/>
            <person name="Wei J.-C."/>
        </authorList>
    </citation>
    <scope>NUCLEOTIDE SEQUENCE [LARGE SCALE GENOMIC DNA]</scope>
    <source>
        <strain evidence="2">Z07020 / HMAS-L-300199</strain>
    </source>
</reference>
<dbReference type="EMBL" id="KE720815">
    <property type="protein sequence ID" value="ERF75214.1"/>
    <property type="molecule type" value="Genomic_DNA"/>
</dbReference>
<dbReference type="HOGENOM" id="CLU_499706_0_0_1"/>
<dbReference type="OMA" id="CYYANIS"/>
<dbReference type="OrthoDB" id="4106312at2759"/>
<organism evidence="1 2">
    <name type="scientific">Endocarpon pusillum (strain Z07020 / HMAS-L-300199)</name>
    <name type="common">Lichen-forming fungus</name>
    <dbReference type="NCBI Taxonomy" id="1263415"/>
    <lineage>
        <taxon>Eukaryota</taxon>
        <taxon>Fungi</taxon>
        <taxon>Dikarya</taxon>
        <taxon>Ascomycota</taxon>
        <taxon>Pezizomycotina</taxon>
        <taxon>Eurotiomycetes</taxon>
        <taxon>Chaetothyriomycetidae</taxon>
        <taxon>Verrucariales</taxon>
        <taxon>Verrucariaceae</taxon>
        <taxon>Endocarpon</taxon>
    </lineage>
</organism>
<proteinExistence type="predicted"/>
<gene>
    <name evidence="1" type="ORF">EPUS_00006</name>
</gene>